<sequence length="319" mass="38130">MALISTLVLTDKLELIENIPVEQLSSVNPVWYWVDFQNPTEEEGRLLDTYFHFHPLAIEDCFHFLQRPKLDHYETYKFFVLHALNQDTLDAEEVDMFVGDHFVVSFHLTPLREIKEVWNKIQRNQDRWTEGPSYIVYSVIDKLVDYYFPAVHEIEDSLNELDSTMKERFSRRLMDEVFDIRGDLIKLRRIVTSMQDLVYRILNSERLRQFQESHVYFTDVYDHLLRLSEIVDASREITADMRDSYISMTSHRMNNIMVTLTIISSIFIPLTFIAGVYGMNFDYMPELKWKYGYFIILGIMLAVAGSLFWWFRRKGWFDM</sequence>
<dbReference type="GO" id="GO:0015087">
    <property type="term" value="F:cobalt ion transmembrane transporter activity"/>
    <property type="evidence" value="ECO:0007669"/>
    <property type="project" value="UniProtKB-UniRule"/>
</dbReference>
<evidence type="ECO:0000256" key="2">
    <source>
        <dbReference type="ARBA" id="ARBA00009765"/>
    </source>
</evidence>
<dbReference type="InterPro" id="IPR002523">
    <property type="entry name" value="MgTranspt_CorA/ZnTranspt_ZntB"/>
</dbReference>
<dbReference type="SUPFAM" id="SSF143865">
    <property type="entry name" value="CorA soluble domain-like"/>
    <property type="match status" value="1"/>
</dbReference>
<evidence type="ECO:0000256" key="8">
    <source>
        <dbReference type="RuleBase" id="RU362010"/>
    </source>
</evidence>
<evidence type="ECO:0000256" key="7">
    <source>
        <dbReference type="ARBA" id="ARBA00023136"/>
    </source>
</evidence>
<dbReference type="InterPro" id="IPR004488">
    <property type="entry name" value="Mg/Co-transport_prot_CorA"/>
</dbReference>
<proteinExistence type="inferred from homology"/>
<evidence type="ECO:0000256" key="6">
    <source>
        <dbReference type="ARBA" id="ARBA00022989"/>
    </source>
</evidence>
<evidence type="ECO:0000313" key="9">
    <source>
        <dbReference type="EMBL" id="NME99959.1"/>
    </source>
</evidence>
<keyword evidence="3 8" id="KW-0813">Transport</keyword>
<feature type="transmembrane region" description="Helical" evidence="8">
    <location>
        <begin position="291"/>
        <end position="311"/>
    </location>
</feature>
<dbReference type="EMBL" id="JABAGO010000037">
    <property type="protein sequence ID" value="NME99959.1"/>
    <property type="molecule type" value="Genomic_DNA"/>
</dbReference>
<evidence type="ECO:0000256" key="1">
    <source>
        <dbReference type="ARBA" id="ARBA00004651"/>
    </source>
</evidence>
<feature type="transmembrane region" description="Helical" evidence="8">
    <location>
        <begin position="256"/>
        <end position="279"/>
    </location>
</feature>
<dbReference type="Pfam" id="PF01544">
    <property type="entry name" value="CorA"/>
    <property type="match status" value="1"/>
</dbReference>
<dbReference type="CDD" id="cd12831">
    <property type="entry name" value="TmCorA-like_u2"/>
    <property type="match status" value="1"/>
</dbReference>
<keyword evidence="7 8" id="KW-0472">Membrane</keyword>
<dbReference type="Proteomes" id="UP000561326">
    <property type="component" value="Unassembled WGS sequence"/>
</dbReference>
<accession>A0A848CZN5</accession>
<comment type="similarity">
    <text evidence="2 8">Belongs to the CorA metal ion transporter (MIT) (TC 1.A.35) family.</text>
</comment>
<comment type="subcellular location">
    <subcellularLocation>
        <location evidence="1">Cell membrane</location>
        <topology evidence="1">Multi-pass membrane protein</topology>
    </subcellularLocation>
    <subcellularLocation>
        <location evidence="8">Membrane</location>
        <topology evidence="8">Multi-pass membrane protein</topology>
    </subcellularLocation>
</comment>
<dbReference type="FunFam" id="1.20.58.340:FF:000012">
    <property type="entry name" value="Magnesium transport protein CorA"/>
    <property type="match status" value="1"/>
</dbReference>
<dbReference type="InterPro" id="IPR045863">
    <property type="entry name" value="CorA_TM1_TM2"/>
</dbReference>
<comment type="function">
    <text evidence="8">Mediates influx of magnesium ions.</text>
</comment>
<dbReference type="SUPFAM" id="SSF144083">
    <property type="entry name" value="Magnesium transport protein CorA, transmembrane region"/>
    <property type="match status" value="1"/>
</dbReference>
<dbReference type="OrthoDB" id="9803416at2"/>
<comment type="caution">
    <text evidence="9">The sequence shown here is derived from an EMBL/GenBank/DDBJ whole genome shotgun (WGS) entry which is preliminary data.</text>
</comment>
<dbReference type="GO" id="GO:0050897">
    <property type="term" value="F:cobalt ion binding"/>
    <property type="evidence" value="ECO:0007669"/>
    <property type="project" value="TreeGrafter"/>
</dbReference>
<dbReference type="Gene3D" id="3.30.460.20">
    <property type="entry name" value="CorA soluble domain-like"/>
    <property type="match status" value="1"/>
</dbReference>
<keyword evidence="6 8" id="KW-1133">Transmembrane helix</keyword>
<dbReference type="PANTHER" id="PTHR46494:SF1">
    <property type="entry name" value="CORA FAMILY METAL ION TRANSPORTER (EUROFUNG)"/>
    <property type="match status" value="1"/>
</dbReference>
<dbReference type="NCBIfam" id="TIGR00383">
    <property type="entry name" value="corA"/>
    <property type="match status" value="1"/>
</dbReference>
<protein>
    <recommendedName>
        <fullName evidence="8">Magnesium transport protein CorA</fullName>
    </recommendedName>
</protein>
<evidence type="ECO:0000313" key="10">
    <source>
        <dbReference type="Proteomes" id="UP000561326"/>
    </source>
</evidence>
<dbReference type="GO" id="GO:0000287">
    <property type="term" value="F:magnesium ion binding"/>
    <property type="evidence" value="ECO:0007669"/>
    <property type="project" value="TreeGrafter"/>
</dbReference>
<dbReference type="PANTHER" id="PTHR46494">
    <property type="entry name" value="CORA FAMILY METAL ION TRANSPORTER (EUROFUNG)"/>
    <property type="match status" value="1"/>
</dbReference>
<keyword evidence="4 8" id="KW-1003">Cell membrane</keyword>
<name>A0A848CZN5_ANEAE</name>
<gene>
    <name evidence="8 9" type="primary">corA</name>
    <name evidence="9" type="ORF">HF838_17130</name>
</gene>
<keyword evidence="5 8" id="KW-0812">Transmembrane</keyword>
<evidence type="ECO:0000256" key="3">
    <source>
        <dbReference type="ARBA" id="ARBA00022448"/>
    </source>
</evidence>
<keyword evidence="8" id="KW-0460">Magnesium</keyword>
<dbReference type="AlphaFoldDB" id="A0A848CZN5"/>
<organism evidence="9 10">
    <name type="scientific">Aneurinibacillus aneurinilyticus</name>
    <name type="common">Bacillus aneurinolyticus</name>
    <dbReference type="NCBI Taxonomy" id="1391"/>
    <lineage>
        <taxon>Bacteria</taxon>
        <taxon>Bacillati</taxon>
        <taxon>Bacillota</taxon>
        <taxon>Bacilli</taxon>
        <taxon>Bacillales</taxon>
        <taxon>Paenibacillaceae</taxon>
        <taxon>Aneurinibacillus group</taxon>
        <taxon>Aneurinibacillus</taxon>
    </lineage>
</organism>
<dbReference type="Gene3D" id="1.20.58.340">
    <property type="entry name" value="Magnesium transport protein CorA, transmembrane region"/>
    <property type="match status" value="2"/>
</dbReference>
<dbReference type="InterPro" id="IPR045861">
    <property type="entry name" value="CorA_cytoplasmic_dom"/>
</dbReference>
<evidence type="ECO:0000256" key="5">
    <source>
        <dbReference type="ARBA" id="ARBA00022692"/>
    </source>
</evidence>
<dbReference type="GO" id="GO:0005886">
    <property type="term" value="C:plasma membrane"/>
    <property type="evidence" value="ECO:0007669"/>
    <property type="project" value="UniProtKB-SubCell"/>
</dbReference>
<keyword evidence="8" id="KW-0406">Ion transport</keyword>
<dbReference type="GO" id="GO:0015095">
    <property type="term" value="F:magnesium ion transmembrane transporter activity"/>
    <property type="evidence" value="ECO:0007669"/>
    <property type="project" value="UniProtKB-UniRule"/>
</dbReference>
<evidence type="ECO:0000256" key="4">
    <source>
        <dbReference type="ARBA" id="ARBA00022475"/>
    </source>
</evidence>
<reference evidence="9 10" key="1">
    <citation type="submission" date="2020-04" db="EMBL/GenBank/DDBJ databases">
        <authorList>
            <person name="Hitch T.C.A."/>
            <person name="Wylensek D."/>
            <person name="Clavel T."/>
        </authorList>
    </citation>
    <scope>NUCLEOTIDE SEQUENCE [LARGE SCALE GENOMIC DNA]</scope>
    <source>
        <strain evidence="9 10">WB01_D5_05</strain>
    </source>
</reference>